<feature type="transmembrane region" description="Helical" evidence="1">
    <location>
        <begin position="12"/>
        <end position="29"/>
    </location>
</feature>
<feature type="transmembrane region" description="Helical" evidence="1">
    <location>
        <begin position="35"/>
        <end position="55"/>
    </location>
</feature>
<keyword evidence="1" id="KW-1133">Transmembrane helix</keyword>
<protein>
    <recommendedName>
        <fullName evidence="4">G protein-coupled receptor</fullName>
    </recommendedName>
</protein>
<evidence type="ECO:0008006" key="4">
    <source>
        <dbReference type="Google" id="ProtNLM"/>
    </source>
</evidence>
<dbReference type="EMBL" id="BTSY01000005">
    <property type="protein sequence ID" value="GMT30613.1"/>
    <property type="molecule type" value="Genomic_DNA"/>
</dbReference>
<reference evidence="2" key="1">
    <citation type="submission" date="2023-10" db="EMBL/GenBank/DDBJ databases">
        <title>Genome assembly of Pristionchus species.</title>
        <authorList>
            <person name="Yoshida K."/>
            <person name="Sommer R.J."/>
        </authorList>
    </citation>
    <scope>NUCLEOTIDE SEQUENCE</scope>
    <source>
        <strain evidence="2">RS5133</strain>
    </source>
</reference>
<sequence>MSYIIYEFAKIWVITLTFLSHTSLPGFAIENDKAFISTCFILVANAIAFCLTLHTQSLAISRLLKSVSYLCLLISSLVACDMFTTPSSHRDSLIAACVTGIVMCITCIVVLRIDSTPAEQDSCFLQELALWFQRVVKMDPTINSTLFKFARTTFTISTLLGLSFLPVVALMDIRDSTPVDSFHLLSSAVDEL</sequence>
<evidence type="ECO:0000313" key="2">
    <source>
        <dbReference type="EMBL" id="GMT30613.1"/>
    </source>
</evidence>
<name>A0AAV5WJX6_9BILA</name>
<keyword evidence="1" id="KW-0472">Membrane</keyword>
<accession>A0AAV5WJX6</accession>
<gene>
    <name evidence="2" type="ORF">PFISCL1PPCAC_21910</name>
</gene>
<proteinExistence type="predicted"/>
<dbReference type="AlphaFoldDB" id="A0AAV5WJX6"/>
<organism evidence="2 3">
    <name type="scientific">Pristionchus fissidentatus</name>
    <dbReference type="NCBI Taxonomy" id="1538716"/>
    <lineage>
        <taxon>Eukaryota</taxon>
        <taxon>Metazoa</taxon>
        <taxon>Ecdysozoa</taxon>
        <taxon>Nematoda</taxon>
        <taxon>Chromadorea</taxon>
        <taxon>Rhabditida</taxon>
        <taxon>Rhabditina</taxon>
        <taxon>Diplogasteromorpha</taxon>
        <taxon>Diplogasteroidea</taxon>
        <taxon>Neodiplogasteridae</taxon>
        <taxon>Pristionchus</taxon>
    </lineage>
</organism>
<keyword evidence="1" id="KW-0812">Transmembrane</keyword>
<keyword evidence="3" id="KW-1185">Reference proteome</keyword>
<evidence type="ECO:0000256" key="1">
    <source>
        <dbReference type="SAM" id="Phobius"/>
    </source>
</evidence>
<feature type="non-terminal residue" evidence="2">
    <location>
        <position position="192"/>
    </location>
</feature>
<feature type="transmembrane region" description="Helical" evidence="1">
    <location>
        <begin position="92"/>
        <end position="111"/>
    </location>
</feature>
<evidence type="ECO:0000313" key="3">
    <source>
        <dbReference type="Proteomes" id="UP001432322"/>
    </source>
</evidence>
<comment type="caution">
    <text evidence="2">The sequence shown here is derived from an EMBL/GenBank/DDBJ whole genome shotgun (WGS) entry which is preliminary data.</text>
</comment>
<feature type="transmembrane region" description="Helical" evidence="1">
    <location>
        <begin position="67"/>
        <end position="86"/>
    </location>
</feature>
<dbReference type="Proteomes" id="UP001432322">
    <property type="component" value="Unassembled WGS sequence"/>
</dbReference>